<dbReference type="EMBL" id="KV426086">
    <property type="protein sequence ID" value="KZV88953.1"/>
    <property type="molecule type" value="Genomic_DNA"/>
</dbReference>
<sequence>MRKGNTLCPQLDPIRSPPRVSRQMMGLFDEGGKVGWSPLVSYVAWDADGPLWERHISILPLELLCTSFEHLPLKDLVTATHVCRHWRSTALSHAKLWCNINTSNRDQFVAMLARPRNALLFVTIQVCPPTARLDIRNRIVEGTEGNDSTHEDFLDLDFKVHEYAQEPVSRLYDVLLPHMARVNTLHIEDSELTPSLDELLGVPAPRLTDFSLNIRAYSLHAELQLVLVNSCLFNDEAPH</sequence>
<dbReference type="SUPFAM" id="SSF81383">
    <property type="entry name" value="F-box domain"/>
    <property type="match status" value="1"/>
</dbReference>
<proteinExistence type="predicted"/>
<feature type="domain" description="F-box" evidence="1">
    <location>
        <begin position="53"/>
        <end position="100"/>
    </location>
</feature>
<dbReference type="Gene3D" id="1.20.1280.50">
    <property type="match status" value="1"/>
</dbReference>
<reference evidence="2 3" key="1">
    <citation type="journal article" date="2016" name="Mol. Biol. Evol.">
        <title>Comparative Genomics of Early-Diverging Mushroom-Forming Fungi Provides Insights into the Origins of Lignocellulose Decay Capabilities.</title>
        <authorList>
            <person name="Nagy L.G."/>
            <person name="Riley R."/>
            <person name="Tritt A."/>
            <person name="Adam C."/>
            <person name="Daum C."/>
            <person name="Floudas D."/>
            <person name="Sun H."/>
            <person name="Yadav J.S."/>
            <person name="Pangilinan J."/>
            <person name="Larsson K.H."/>
            <person name="Matsuura K."/>
            <person name="Barry K."/>
            <person name="Labutti K."/>
            <person name="Kuo R."/>
            <person name="Ohm R.A."/>
            <person name="Bhattacharya S.S."/>
            <person name="Shirouzu T."/>
            <person name="Yoshinaga Y."/>
            <person name="Martin F.M."/>
            <person name="Grigoriev I.V."/>
            <person name="Hibbett D.S."/>
        </authorList>
    </citation>
    <scope>NUCLEOTIDE SEQUENCE [LARGE SCALE GENOMIC DNA]</scope>
    <source>
        <strain evidence="2 3">HHB12029</strain>
    </source>
</reference>
<dbReference type="InterPro" id="IPR001810">
    <property type="entry name" value="F-box_dom"/>
</dbReference>
<dbReference type="PROSITE" id="PS50181">
    <property type="entry name" value="FBOX"/>
    <property type="match status" value="1"/>
</dbReference>
<feature type="non-terminal residue" evidence="2">
    <location>
        <position position="239"/>
    </location>
</feature>
<protein>
    <recommendedName>
        <fullName evidence="1">F-box domain-containing protein</fullName>
    </recommendedName>
</protein>
<evidence type="ECO:0000259" key="1">
    <source>
        <dbReference type="PROSITE" id="PS50181"/>
    </source>
</evidence>
<evidence type="ECO:0000313" key="2">
    <source>
        <dbReference type="EMBL" id="KZV88953.1"/>
    </source>
</evidence>
<dbReference type="AlphaFoldDB" id="A0A165FGE0"/>
<evidence type="ECO:0000313" key="3">
    <source>
        <dbReference type="Proteomes" id="UP000077266"/>
    </source>
</evidence>
<organism evidence="2 3">
    <name type="scientific">Exidia glandulosa HHB12029</name>
    <dbReference type="NCBI Taxonomy" id="1314781"/>
    <lineage>
        <taxon>Eukaryota</taxon>
        <taxon>Fungi</taxon>
        <taxon>Dikarya</taxon>
        <taxon>Basidiomycota</taxon>
        <taxon>Agaricomycotina</taxon>
        <taxon>Agaricomycetes</taxon>
        <taxon>Auriculariales</taxon>
        <taxon>Exidiaceae</taxon>
        <taxon>Exidia</taxon>
    </lineage>
</organism>
<name>A0A165FGE0_EXIGL</name>
<dbReference type="Proteomes" id="UP000077266">
    <property type="component" value="Unassembled WGS sequence"/>
</dbReference>
<gene>
    <name evidence="2" type="ORF">EXIGLDRAFT_751430</name>
</gene>
<dbReference type="InterPro" id="IPR036047">
    <property type="entry name" value="F-box-like_dom_sf"/>
</dbReference>
<dbReference type="OrthoDB" id="3046363at2759"/>
<keyword evidence="3" id="KW-1185">Reference proteome</keyword>
<dbReference type="Pfam" id="PF12937">
    <property type="entry name" value="F-box-like"/>
    <property type="match status" value="1"/>
</dbReference>
<dbReference type="InParanoid" id="A0A165FGE0"/>
<dbReference type="SMART" id="SM00256">
    <property type="entry name" value="FBOX"/>
    <property type="match status" value="1"/>
</dbReference>
<accession>A0A165FGE0</accession>